<organism evidence="5 6">
    <name type="scientific">Bibersteinia trehalosi Y31</name>
    <dbReference type="NCBI Taxonomy" id="1261658"/>
    <lineage>
        <taxon>Bacteria</taxon>
        <taxon>Pseudomonadati</taxon>
        <taxon>Pseudomonadota</taxon>
        <taxon>Gammaproteobacteria</taxon>
        <taxon>Pasteurellales</taxon>
        <taxon>Pasteurellaceae</taxon>
        <taxon>Bibersteinia</taxon>
    </lineage>
</organism>
<dbReference type="RefSeq" id="WP_015431725.1">
    <property type="nucleotide sequence ID" value="NZ_JACI01000002.1"/>
</dbReference>
<protein>
    <recommendedName>
        <fullName evidence="7">XRE family transcriptional regulator</fullName>
    </recommendedName>
</protein>
<dbReference type="InterPro" id="IPR025736">
    <property type="entry name" value="PucR_C-HTH_dom"/>
</dbReference>
<evidence type="ECO:0000313" key="6">
    <source>
        <dbReference type="Proteomes" id="UP000078358"/>
    </source>
</evidence>
<sequence length="368" mass="42630">MKLHKQTAEQIVKRAMQIIPHSVNVMDETGMIIASGDPKRLNQHHTGAVLALRRNQAVEIDENLAKQWHLRAGINLPITYLGQNIGVIGISGEPNNVRPYGELVKMAAELIIESNAQLEQARWQHRYKEEFVRQLLLGHLDELQLQKQARFFHFSLEQPSLTIIIKLRHPNQHNLQTLLNHLAQYFPQLATMVSALDQIVLLYPLQPAEKFDKSRLQQFIPAPNSLRDYTLSIGQIANNFRHIHQSYQTALHTLHYAERHAIQKHVLFFHEHKLPVLLTEFGQSWQGKALLANIQPLIQHDPHQQLQKTLHHYFCSNCDLDHAAQKLFIHPNTLRYRLDKIEQITGLSFNKIEHKFMLYLGAILHTNL</sequence>
<dbReference type="Pfam" id="PF13556">
    <property type="entry name" value="HTH_30"/>
    <property type="match status" value="1"/>
</dbReference>
<dbReference type="EMBL" id="JACI01000002">
    <property type="protein sequence ID" value="OAQ13761.1"/>
    <property type="molecule type" value="Genomic_DNA"/>
</dbReference>
<dbReference type="InterPro" id="IPR008599">
    <property type="entry name" value="Diacid_rec"/>
</dbReference>
<dbReference type="InterPro" id="IPR051448">
    <property type="entry name" value="CdaR-like_regulators"/>
</dbReference>
<dbReference type="InterPro" id="IPR041522">
    <property type="entry name" value="CdaR_GGDEF"/>
</dbReference>
<dbReference type="PANTHER" id="PTHR33744:SF15">
    <property type="entry name" value="CARBOHYDRATE DIACID REGULATOR"/>
    <property type="match status" value="1"/>
</dbReference>
<proteinExistence type="inferred from homology"/>
<dbReference type="Pfam" id="PF05651">
    <property type="entry name" value="Diacid_rec"/>
    <property type="match status" value="1"/>
</dbReference>
<evidence type="ECO:0000259" key="2">
    <source>
        <dbReference type="Pfam" id="PF05651"/>
    </source>
</evidence>
<evidence type="ECO:0000313" key="5">
    <source>
        <dbReference type="EMBL" id="OAQ13761.1"/>
    </source>
</evidence>
<evidence type="ECO:0000259" key="3">
    <source>
        <dbReference type="Pfam" id="PF13556"/>
    </source>
</evidence>
<evidence type="ECO:0008006" key="7">
    <source>
        <dbReference type="Google" id="ProtNLM"/>
    </source>
</evidence>
<dbReference type="InterPro" id="IPR042070">
    <property type="entry name" value="PucR_C-HTH_sf"/>
</dbReference>
<evidence type="ECO:0000259" key="4">
    <source>
        <dbReference type="Pfam" id="PF17853"/>
    </source>
</evidence>
<dbReference type="Proteomes" id="UP000078358">
    <property type="component" value="Unassembled WGS sequence"/>
</dbReference>
<feature type="domain" description="Putative sugar diacid recognition" evidence="2">
    <location>
        <begin position="3"/>
        <end position="135"/>
    </location>
</feature>
<dbReference type="Pfam" id="PF17853">
    <property type="entry name" value="GGDEF_2"/>
    <property type="match status" value="1"/>
</dbReference>
<comment type="caution">
    <text evidence="5">The sequence shown here is derived from an EMBL/GenBank/DDBJ whole genome shotgun (WGS) entry which is preliminary data.</text>
</comment>
<accession>A0A179CWM1</accession>
<dbReference type="PANTHER" id="PTHR33744">
    <property type="entry name" value="CARBOHYDRATE DIACID REGULATOR"/>
    <property type="match status" value="1"/>
</dbReference>
<feature type="domain" description="PucR C-terminal helix-turn-helix" evidence="3">
    <location>
        <begin position="306"/>
        <end position="361"/>
    </location>
</feature>
<dbReference type="AlphaFoldDB" id="A0A179CWM1"/>
<dbReference type="PATRIC" id="fig|1261658.3.peg.966"/>
<gene>
    <name evidence="5" type="ORF">F480_04865</name>
</gene>
<evidence type="ECO:0000256" key="1">
    <source>
        <dbReference type="ARBA" id="ARBA00006754"/>
    </source>
</evidence>
<dbReference type="Gene3D" id="1.10.10.2840">
    <property type="entry name" value="PucR C-terminal helix-turn-helix domain"/>
    <property type="match status" value="1"/>
</dbReference>
<feature type="domain" description="CdaR GGDEF-like" evidence="4">
    <location>
        <begin position="138"/>
        <end position="255"/>
    </location>
</feature>
<reference evidence="5 6" key="1">
    <citation type="submission" date="2014-01" db="EMBL/GenBank/DDBJ databases">
        <authorList>
            <person name="Zuccon D."/>
        </authorList>
    </citation>
    <scope>NUCLEOTIDE SEQUENCE [LARGE SCALE GENOMIC DNA]</scope>
    <source>
        <strain evidence="5 6">Y31</strain>
    </source>
</reference>
<name>A0A179CWM1_BIBTR</name>
<comment type="similarity">
    <text evidence="1">Belongs to the CdaR family.</text>
</comment>